<dbReference type="NCBIfam" id="TIGR00229">
    <property type="entry name" value="sensory_box"/>
    <property type="match status" value="2"/>
</dbReference>
<accession>A0ABS0NF44</accession>
<dbReference type="InterPro" id="IPR001932">
    <property type="entry name" value="PPM-type_phosphatase-like_dom"/>
</dbReference>
<dbReference type="Pfam" id="PF07228">
    <property type="entry name" value="SpoIIE"/>
    <property type="match status" value="1"/>
</dbReference>
<dbReference type="EMBL" id="JACYXC010000001">
    <property type="protein sequence ID" value="MBH5333818.1"/>
    <property type="molecule type" value="Genomic_DNA"/>
</dbReference>
<dbReference type="InterPro" id="IPR013767">
    <property type="entry name" value="PAS_fold"/>
</dbReference>
<evidence type="ECO:0000313" key="5">
    <source>
        <dbReference type="Proteomes" id="UP000807371"/>
    </source>
</evidence>
<dbReference type="RefSeq" id="WP_197987587.1">
    <property type="nucleotide sequence ID" value="NZ_JACYXC010000001.1"/>
</dbReference>
<evidence type="ECO:0000256" key="2">
    <source>
        <dbReference type="SAM" id="MobiDB-lite"/>
    </source>
</evidence>
<sequence>MGETGGFPAGPGPAEDGAAGGPDGTAAGPWGAAAGPTGPPGGLDGVAGGPEGAAPPGGLLDLLGVAAVVLDARGRIVLWSPQAERLLGHSAAEALGRPAVRLLVAEDHLDAALTLFDRVMETGESWAGVFPIRLKGGGDRLLELRAMRLTDDLGDPYALGLASDRATLRAVERDLALSVRLVEQSPIGVAVLDNDLRYVTVNPALVALDGISAEGHTGRRAGEVLQSAEARNVERLMRQVLASGEPVLDREVVGRTPAHPDTDHAWSVSLYRLEGADGRVLGLAASVIDVTDRHRAAAQAEQARHRLAVVADASVRIGTTLDLERTARELAEVAVPELGDVAAVDVLDSVLDGRPHQVPSDGPATFRALAVVSAYPTVAVRAADPPGETARYAADRLVTRCVSTARPVIVARTGPEDLTAIARDRHAAGLLAEAGVHSYLAVPLIARGEVLGALDLKRARNPQPFGEDDTLLACELAARAAVSIDNARWYRRQHDIALTLQRSMLPEPPRGRPWLDVAARYQPAGAGSEVGGDWFDVIHLPGERTALVVGDVMGSGVNAATTMGRLRIATRTLTMLGLDPADVLARLDEITSGLDPYFATCVYAVHDARRGQCCTATAGHLPPAVVRADGTPRLLDLPAGAPLGAGGPAYRAVTVPLDPGDRLVLYTDGLVETRTDDIDDRLRLLLDLLRPADPSLEATCDRLLRTLRHPENHDDVALLIAAPS</sequence>
<dbReference type="PANTHER" id="PTHR43156:SF2">
    <property type="entry name" value="STAGE II SPORULATION PROTEIN E"/>
    <property type="match status" value="1"/>
</dbReference>
<dbReference type="InterPro" id="IPR000014">
    <property type="entry name" value="PAS"/>
</dbReference>
<protein>
    <submittedName>
        <fullName evidence="4">SpoIIE family protein phosphatase</fullName>
    </submittedName>
</protein>
<name>A0ABS0NF44_9ACTN</name>
<dbReference type="SMART" id="SM00091">
    <property type="entry name" value="PAS"/>
    <property type="match status" value="2"/>
</dbReference>
<dbReference type="InterPro" id="IPR029016">
    <property type="entry name" value="GAF-like_dom_sf"/>
</dbReference>
<dbReference type="SMART" id="SM00065">
    <property type="entry name" value="GAF"/>
    <property type="match status" value="1"/>
</dbReference>
<dbReference type="Gene3D" id="3.30.450.20">
    <property type="entry name" value="PAS domain"/>
    <property type="match status" value="2"/>
</dbReference>
<feature type="domain" description="PAS" evidence="3">
    <location>
        <begin position="59"/>
        <end position="123"/>
    </location>
</feature>
<evidence type="ECO:0000313" key="4">
    <source>
        <dbReference type="EMBL" id="MBH5333818.1"/>
    </source>
</evidence>
<proteinExistence type="predicted"/>
<dbReference type="SUPFAM" id="SSF55781">
    <property type="entry name" value="GAF domain-like"/>
    <property type="match status" value="1"/>
</dbReference>
<reference evidence="4 5" key="1">
    <citation type="submission" date="2020-09" db="EMBL/GenBank/DDBJ databases">
        <title>Biosynthesis of the nuclear factor of activated T cells inhibitor NFAT-133 and its congeners in Streptomyces pactum.</title>
        <authorList>
            <person name="Zhou W."/>
            <person name="Posri P."/>
            <person name="Abugrain M.E."/>
            <person name="Weisberg A.J."/>
            <person name="Chang J.H."/>
            <person name="Mahmud T."/>
        </authorList>
    </citation>
    <scope>NUCLEOTIDE SEQUENCE [LARGE SCALE GENOMIC DNA]</scope>
    <source>
        <strain evidence="4 5">ATCC 27456</strain>
    </source>
</reference>
<dbReference type="InterPro" id="IPR036457">
    <property type="entry name" value="PPM-type-like_dom_sf"/>
</dbReference>
<gene>
    <name evidence="4" type="ORF">IHE55_02955</name>
</gene>
<comment type="caution">
    <text evidence="4">The sequence shown here is derived from an EMBL/GenBank/DDBJ whole genome shotgun (WGS) entry which is preliminary data.</text>
</comment>
<dbReference type="InterPro" id="IPR052016">
    <property type="entry name" value="Bact_Sigma-Reg"/>
</dbReference>
<dbReference type="Gene3D" id="3.60.40.10">
    <property type="entry name" value="PPM-type phosphatase domain"/>
    <property type="match status" value="1"/>
</dbReference>
<dbReference type="InterPro" id="IPR003018">
    <property type="entry name" value="GAF"/>
</dbReference>
<dbReference type="SMART" id="SM00331">
    <property type="entry name" value="PP2C_SIG"/>
    <property type="match status" value="1"/>
</dbReference>
<dbReference type="Pfam" id="PF00989">
    <property type="entry name" value="PAS"/>
    <property type="match status" value="1"/>
</dbReference>
<dbReference type="SUPFAM" id="SSF81606">
    <property type="entry name" value="PP2C-like"/>
    <property type="match status" value="1"/>
</dbReference>
<feature type="compositionally biased region" description="Low complexity" evidence="2">
    <location>
        <begin position="24"/>
        <end position="36"/>
    </location>
</feature>
<organism evidence="4 5">
    <name type="scientific">Streptomyces pactum</name>
    <dbReference type="NCBI Taxonomy" id="68249"/>
    <lineage>
        <taxon>Bacteria</taxon>
        <taxon>Bacillati</taxon>
        <taxon>Actinomycetota</taxon>
        <taxon>Actinomycetes</taxon>
        <taxon>Kitasatosporales</taxon>
        <taxon>Streptomycetaceae</taxon>
        <taxon>Streptomyces</taxon>
    </lineage>
</organism>
<evidence type="ECO:0000256" key="1">
    <source>
        <dbReference type="ARBA" id="ARBA00022801"/>
    </source>
</evidence>
<keyword evidence="1" id="KW-0378">Hydrolase</keyword>
<dbReference type="SUPFAM" id="SSF55785">
    <property type="entry name" value="PYP-like sensor domain (PAS domain)"/>
    <property type="match status" value="2"/>
</dbReference>
<dbReference type="PANTHER" id="PTHR43156">
    <property type="entry name" value="STAGE II SPORULATION PROTEIN E-RELATED"/>
    <property type="match status" value="1"/>
</dbReference>
<keyword evidence="5" id="KW-1185">Reference proteome</keyword>
<dbReference type="Pfam" id="PF01590">
    <property type="entry name" value="GAF"/>
    <property type="match status" value="1"/>
</dbReference>
<feature type="compositionally biased region" description="Gly residues" evidence="2">
    <location>
        <begin position="40"/>
        <end position="50"/>
    </location>
</feature>
<dbReference type="Proteomes" id="UP000807371">
    <property type="component" value="Unassembled WGS sequence"/>
</dbReference>
<dbReference type="InterPro" id="IPR035965">
    <property type="entry name" value="PAS-like_dom_sf"/>
</dbReference>
<dbReference type="Pfam" id="PF08448">
    <property type="entry name" value="PAS_4"/>
    <property type="match status" value="1"/>
</dbReference>
<dbReference type="PROSITE" id="PS50112">
    <property type="entry name" value="PAS"/>
    <property type="match status" value="2"/>
</dbReference>
<feature type="domain" description="PAS" evidence="3">
    <location>
        <begin position="174"/>
        <end position="244"/>
    </location>
</feature>
<feature type="region of interest" description="Disordered" evidence="2">
    <location>
        <begin position="1"/>
        <end position="50"/>
    </location>
</feature>
<evidence type="ECO:0000259" key="3">
    <source>
        <dbReference type="PROSITE" id="PS50112"/>
    </source>
</evidence>
<dbReference type="InterPro" id="IPR013656">
    <property type="entry name" value="PAS_4"/>
</dbReference>
<dbReference type="Gene3D" id="3.30.450.40">
    <property type="match status" value="1"/>
</dbReference>
<dbReference type="CDD" id="cd00130">
    <property type="entry name" value="PAS"/>
    <property type="match status" value="2"/>
</dbReference>